<comment type="caution">
    <text evidence="3">The sequence shown here is derived from an EMBL/GenBank/DDBJ whole genome shotgun (WGS) entry which is preliminary data.</text>
</comment>
<evidence type="ECO:0000256" key="1">
    <source>
        <dbReference type="SAM" id="Coils"/>
    </source>
</evidence>
<sequence>MPALTFWPMWPVRPNPLPQPVTSTRVEKALPLTPEEEKEREERAVKVVKWLYEIQPGITGPAADQIDAALGPQLIQQYFEHRSLSEREDESVFEGADDKYIQVGAGSVSEFELDPEDSGVAPPPAYSKRPLPVPPCAPLFTPLAVPACAFVPLYAPIPLRVYTASRSPLTQITNQAAEIVAMQEAQIAKEHAAKEAARAVVIERAPQTLCVPGRASVRERIRDIERREAALERDANSSKMQTGLSSSNFRASQRLPNARLLK</sequence>
<reference evidence="3 4" key="1">
    <citation type="journal article" date="2019" name="New Phytol.">
        <title>Comparative genomics reveals unique wood-decay strategies and fruiting body development in the Schizophyllaceae.</title>
        <authorList>
            <person name="Almasi E."/>
            <person name="Sahu N."/>
            <person name="Krizsan K."/>
            <person name="Balint B."/>
            <person name="Kovacs G.M."/>
            <person name="Kiss B."/>
            <person name="Cseklye J."/>
            <person name="Drula E."/>
            <person name="Henrissat B."/>
            <person name="Nagy I."/>
            <person name="Chovatia M."/>
            <person name="Adam C."/>
            <person name="LaButti K."/>
            <person name="Lipzen A."/>
            <person name="Riley R."/>
            <person name="Grigoriev I.V."/>
            <person name="Nagy L.G."/>
        </authorList>
    </citation>
    <scope>NUCLEOTIDE SEQUENCE [LARGE SCALE GENOMIC DNA]</scope>
    <source>
        <strain evidence="3 4">NL-1724</strain>
    </source>
</reference>
<accession>A0A550BRR6</accession>
<keyword evidence="4" id="KW-1185">Reference proteome</keyword>
<keyword evidence="1" id="KW-0175">Coiled coil</keyword>
<dbReference type="EMBL" id="VDMD01000222">
    <property type="protein sequence ID" value="TRM55236.1"/>
    <property type="molecule type" value="Genomic_DNA"/>
</dbReference>
<organism evidence="3 4">
    <name type="scientific">Schizophyllum amplum</name>
    <dbReference type="NCBI Taxonomy" id="97359"/>
    <lineage>
        <taxon>Eukaryota</taxon>
        <taxon>Fungi</taxon>
        <taxon>Dikarya</taxon>
        <taxon>Basidiomycota</taxon>
        <taxon>Agaricomycotina</taxon>
        <taxon>Agaricomycetes</taxon>
        <taxon>Agaricomycetidae</taxon>
        <taxon>Agaricales</taxon>
        <taxon>Schizophyllaceae</taxon>
        <taxon>Schizophyllum</taxon>
    </lineage>
</organism>
<gene>
    <name evidence="3" type="ORF">BD626DRAFT_530509</name>
</gene>
<dbReference type="Proteomes" id="UP000320762">
    <property type="component" value="Unassembled WGS sequence"/>
</dbReference>
<evidence type="ECO:0000256" key="2">
    <source>
        <dbReference type="SAM" id="MobiDB-lite"/>
    </source>
</evidence>
<protein>
    <submittedName>
        <fullName evidence="3">Uncharacterized protein</fullName>
    </submittedName>
</protein>
<dbReference type="AlphaFoldDB" id="A0A550BRR6"/>
<evidence type="ECO:0000313" key="3">
    <source>
        <dbReference type="EMBL" id="TRM55236.1"/>
    </source>
</evidence>
<feature type="coiled-coil region" evidence="1">
    <location>
        <begin position="214"/>
        <end position="241"/>
    </location>
</feature>
<evidence type="ECO:0000313" key="4">
    <source>
        <dbReference type="Proteomes" id="UP000320762"/>
    </source>
</evidence>
<name>A0A550BRR6_9AGAR</name>
<proteinExistence type="predicted"/>
<feature type="region of interest" description="Disordered" evidence="2">
    <location>
        <begin position="17"/>
        <end position="39"/>
    </location>
</feature>